<dbReference type="GO" id="GO:0003677">
    <property type="term" value="F:DNA binding"/>
    <property type="evidence" value="ECO:0007669"/>
    <property type="project" value="InterPro"/>
</dbReference>
<dbReference type="SUPFAM" id="SSF51294">
    <property type="entry name" value="Hedgehog/intein (Hint) domain"/>
    <property type="match status" value="1"/>
</dbReference>
<dbReference type="SUPFAM" id="SSF55608">
    <property type="entry name" value="Homing endonucleases"/>
    <property type="match status" value="2"/>
</dbReference>
<dbReference type="GeneID" id="11505113"/>
<dbReference type="AlphaFoldDB" id="G8ZQA3"/>
<dbReference type="KEGG" id="tdl:TDEL_0B06680"/>
<dbReference type="InterPro" id="IPR007869">
    <property type="entry name" value="Homing_endonuc_PI-Sce"/>
</dbReference>
<evidence type="ECO:0000259" key="1">
    <source>
        <dbReference type="PROSITE" id="PS50819"/>
    </source>
</evidence>
<protein>
    <recommendedName>
        <fullName evidence="1">DOD-type homing endonuclease domain-containing protein</fullName>
    </recommendedName>
</protein>
<dbReference type="PROSITE" id="PS50819">
    <property type="entry name" value="INTEIN_ENDONUCLEASE"/>
    <property type="match status" value="1"/>
</dbReference>
<dbReference type="Gene3D" id="2.170.16.10">
    <property type="entry name" value="Hedgehog/Intein (Hint) domain"/>
    <property type="match status" value="1"/>
</dbReference>
<reference evidence="2 3" key="1">
    <citation type="journal article" date="2011" name="Proc. Natl. Acad. Sci. U.S.A.">
        <title>Evolutionary erosion of yeast sex chromosomes by mating-type switching accidents.</title>
        <authorList>
            <person name="Gordon J.L."/>
            <person name="Armisen D."/>
            <person name="Proux-Wera E."/>
            <person name="Oheigeartaigh S.S."/>
            <person name="Byrne K.P."/>
            <person name="Wolfe K.H."/>
        </authorList>
    </citation>
    <scope>NUCLEOTIDE SEQUENCE [LARGE SCALE GENOMIC DNA]</scope>
    <source>
        <strain evidence="3">ATCC 10662 / CBS 1146 / NBRC 0425 / NCYC 2629 / NRRL Y-866</strain>
    </source>
</reference>
<dbReference type="Gene3D" id="3.10.28.10">
    <property type="entry name" value="Homing endonucleases"/>
    <property type="match status" value="2"/>
</dbReference>
<dbReference type="InterPro" id="IPR006142">
    <property type="entry name" value="INTEIN"/>
</dbReference>
<feature type="domain" description="DOD-type homing endonuclease" evidence="1">
    <location>
        <begin position="230"/>
        <end position="376"/>
    </location>
</feature>
<dbReference type="Pfam" id="PF05203">
    <property type="entry name" value="Hom_end_hint"/>
    <property type="match status" value="1"/>
</dbReference>
<dbReference type="PRINTS" id="PR00379">
    <property type="entry name" value="INTEIN"/>
</dbReference>
<dbReference type="EMBL" id="HE616743">
    <property type="protein sequence ID" value="CCE90797.1"/>
    <property type="molecule type" value="Genomic_DNA"/>
</dbReference>
<dbReference type="HOGENOM" id="CLU_389886_0_0_1"/>
<sequence length="690" mass="78157">MATGYIPSSGGLSTDCNLFLSNGNLVNITQLQPGDLLLSADGKASEVEHVVQFIGDLVRITQKFKHVKEGLPNGYVPCGGMAITVSATQELLLRTAQRVKRVTKKDGESGSEKRVIEITQLRSIFYKGFGKLVRPITSSKSFTVTSPIFSTIAEMKAHTKKATSSSDDGYYYWKCRVKNLQEPQLNKELRGSTKVLLSPINLEIPVLKEWMNKWFNEEVTSGKVEAMAWLLGFWIGDGYRRGAVFALHSEDHDVNEYLRMAAEKLGMTLTIKVRNEVGFKADGYLHTQTGSRDRNSPLTSALKELKFYQNGRINGPKCVPAFLRFETRSVKEFFMAGLIDSDGCTNTIEGTARVAIKTVFEPIKDGIFIIVRSLGLNLTVSFDPEQIREDGLHQNDTWIFHLFEGANKSVFWSILNKCSCERKRQPRELKNCRIPLYPPTEIEESDTVRLNVIPMAFDIQKSGTGRLFAVYLKNPSSTFITEEQLICSSASLDIVRHEASVIVRDKSYFKDEKNFCYSCARAKDSRFEQIPWDTAQLWCRNCRKRHQETAIFCLNDSCREIPSKDQARQMRKAGKLCCHSCGSEVRNDFVKKRSWASGECVSCDVLESSDWLKLPWNKEANERLCRQCYYSHTVNGKYCVSCCKVFTASELKELLIEYTENNELDGSWIPCARCKKSTNISLPRNDGLML</sequence>
<dbReference type="eggNOG" id="KOG1352">
    <property type="taxonomic scope" value="Eukaryota"/>
</dbReference>
<dbReference type="InterPro" id="IPR007868">
    <property type="entry name" value="Hom_end_hint"/>
</dbReference>
<dbReference type="GO" id="GO:0004519">
    <property type="term" value="F:endonuclease activity"/>
    <property type="evidence" value="ECO:0007669"/>
    <property type="project" value="InterPro"/>
</dbReference>
<dbReference type="RefSeq" id="XP_003680008.1">
    <property type="nucleotide sequence ID" value="XM_003679960.1"/>
</dbReference>
<accession>G8ZQA3</accession>
<evidence type="ECO:0000313" key="3">
    <source>
        <dbReference type="Proteomes" id="UP000005627"/>
    </source>
</evidence>
<dbReference type="OrthoDB" id="4037793at2759"/>
<dbReference type="InParanoid" id="G8ZQA3"/>
<dbReference type="GO" id="GO:0016539">
    <property type="term" value="P:intein-mediated protein splicing"/>
    <property type="evidence" value="ECO:0007669"/>
    <property type="project" value="InterPro"/>
</dbReference>
<dbReference type="InterPro" id="IPR027434">
    <property type="entry name" value="Homing_endonucl"/>
</dbReference>
<evidence type="ECO:0000313" key="2">
    <source>
        <dbReference type="EMBL" id="CCE90797.1"/>
    </source>
</evidence>
<dbReference type="Pfam" id="PF05204">
    <property type="entry name" value="Hom_end"/>
    <property type="match status" value="2"/>
</dbReference>
<gene>
    <name evidence="2" type="primary">TDEL0B06680</name>
    <name evidence="2" type="ORF">TDEL_0B06680</name>
</gene>
<dbReference type="Proteomes" id="UP000005627">
    <property type="component" value="Chromosome 2"/>
</dbReference>
<name>G8ZQA3_TORDE</name>
<keyword evidence="3" id="KW-1185">Reference proteome</keyword>
<dbReference type="InterPro" id="IPR004042">
    <property type="entry name" value="Intein_endonuc_central"/>
</dbReference>
<dbReference type="STRING" id="1076872.G8ZQA3"/>
<dbReference type="InterPro" id="IPR036844">
    <property type="entry name" value="Hint_dom_sf"/>
</dbReference>
<organism evidence="2 3">
    <name type="scientific">Torulaspora delbrueckii</name>
    <name type="common">Yeast</name>
    <name type="synonym">Candida colliculosa</name>
    <dbReference type="NCBI Taxonomy" id="4950"/>
    <lineage>
        <taxon>Eukaryota</taxon>
        <taxon>Fungi</taxon>
        <taxon>Dikarya</taxon>
        <taxon>Ascomycota</taxon>
        <taxon>Saccharomycotina</taxon>
        <taxon>Saccharomycetes</taxon>
        <taxon>Saccharomycetales</taxon>
        <taxon>Saccharomycetaceae</taxon>
        <taxon>Torulaspora</taxon>
    </lineage>
</organism>
<proteinExistence type="predicted"/>